<reference evidence="2" key="3">
    <citation type="submission" date="2025-09" db="UniProtKB">
        <authorList>
            <consortium name="Ensembl"/>
        </authorList>
    </citation>
    <scope>IDENTIFICATION</scope>
</reference>
<evidence type="ECO:0000256" key="1">
    <source>
        <dbReference type="SAM" id="MobiDB-lite"/>
    </source>
</evidence>
<dbReference type="Proteomes" id="UP000233100">
    <property type="component" value="Chromosome X"/>
</dbReference>
<dbReference type="AlphaFoldDB" id="A0A7N9CBV9"/>
<dbReference type="Ensembl" id="ENSMFAT00000101273.1">
    <property type="protein sequence ID" value="ENSMFAP00000049622.1"/>
    <property type="gene ID" value="ENSMFAG00000052055.1"/>
</dbReference>
<reference evidence="2 3" key="1">
    <citation type="submission" date="2013-03" db="EMBL/GenBank/DDBJ databases">
        <authorList>
            <person name="Warren W."/>
            <person name="Wilson R.K."/>
        </authorList>
    </citation>
    <scope>NUCLEOTIDE SEQUENCE</scope>
</reference>
<name>A0A7N9CBV9_MACFA</name>
<keyword evidence="3" id="KW-1185">Reference proteome</keyword>
<dbReference type="GeneTree" id="ENSGT01150000287033"/>
<evidence type="ECO:0000313" key="3">
    <source>
        <dbReference type="Proteomes" id="UP000233100"/>
    </source>
</evidence>
<evidence type="ECO:0000313" key="2">
    <source>
        <dbReference type="Ensembl" id="ENSMFAP00000049622.1"/>
    </source>
</evidence>
<reference evidence="2" key="2">
    <citation type="submission" date="2025-08" db="UniProtKB">
        <authorList>
            <consortium name="Ensembl"/>
        </authorList>
    </citation>
    <scope>IDENTIFICATION</scope>
</reference>
<accession>A0A7N9CBV9</accession>
<organism evidence="2 3">
    <name type="scientific">Macaca fascicularis</name>
    <name type="common">Crab-eating macaque</name>
    <name type="synonym">Cynomolgus monkey</name>
    <dbReference type="NCBI Taxonomy" id="9541"/>
    <lineage>
        <taxon>Eukaryota</taxon>
        <taxon>Metazoa</taxon>
        <taxon>Chordata</taxon>
        <taxon>Craniata</taxon>
        <taxon>Vertebrata</taxon>
        <taxon>Euteleostomi</taxon>
        <taxon>Mammalia</taxon>
        <taxon>Eutheria</taxon>
        <taxon>Euarchontoglires</taxon>
        <taxon>Primates</taxon>
        <taxon>Haplorrhini</taxon>
        <taxon>Catarrhini</taxon>
        <taxon>Cercopithecidae</taxon>
        <taxon>Cercopithecinae</taxon>
        <taxon>Macaca</taxon>
    </lineage>
</organism>
<feature type="region of interest" description="Disordered" evidence="1">
    <location>
        <begin position="1"/>
        <end position="26"/>
    </location>
</feature>
<dbReference type="PANTHER" id="PTHR12138">
    <property type="entry name" value="PRIMATE-EXPANDED PROTEIN FAMILY"/>
    <property type="match status" value="1"/>
</dbReference>
<proteinExistence type="predicted"/>
<protein>
    <submittedName>
        <fullName evidence="2">Uncharacterized protein</fullName>
    </submittedName>
</protein>
<dbReference type="PANTHER" id="PTHR12138:SF135">
    <property type="entry name" value="SAM DOMAIN-CONTAINING PROTEIN"/>
    <property type="match status" value="1"/>
</dbReference>
<sequence length="89" mass="9978">MAHCSLELVGSSDSSTSTSPVARTTGTRHHARLIFKIFCRDGVSSCCPGWSRTPGLKGSTHLGLPMYWDYRCEPLHPAETKFYSTWTWQ</sequence>